<geneLocation type="plasmid" evidence="1 2">
    <name>pPlas1</name>
</geneLocation>
<reference evidence="1 2" key="1">
    <citation type="submission" date="2020-09" db="EMBL/GenBank/DDBJ databases">
        <title>Characterization of Paenibacillus peoriae strain ZF390 with broad-spectrum antimicrobial activity as a potential biocontrol agent.</title>
        <authorList>
            <person name="Li L."/>
            <person name="Zhao Y."/>
            <person name="Li B."/>
            <person name="Xie X."/>
        </authorList>
    </citation>
    <scope>NUCLEOTIDE SEQUENCE [LARGE SCALE GENOMIC DNA]</scope>
    <source>
        <strain evidence="1 2">ZF390</strain>
        <plasmid evidence="1 2">pPlas1</plasmid>
    </source>
</reference>
<sequence>MDERYDVVYEHKGLSICTLRVATPSKGDSLNYFIDYIDFQGEEFIDVVAAVDEIDKFDETHGLAKRFSK</sequence>
<evidence type="ECO:0000313" key="2">
    <source>
        <dbReference type="Proteomes" id="UP000516384"/>
    </source>
</evidence>
<gene>
    <name evidence="1" type="ORF">IAQ67_28595</name>
</gene>
<dbReference type="EMBL" id="CP061173">
    <property type="protein sequence ID" value="QNR70504.1"/>
    <property type="molecule type" value="Genomic_DNA"/>
</dbReference>
<dbReference type="Proteomes" id="UP000516384">
    <property type="component" value="Plasmid pPlas1"/>
</dbReference>
<organism evidence="1 2">
    <name type="scientific">Paenibacillus peoriae</name>
    <dbReference type="NCBI Taxonomy" id="59893"/>
    <lineage>
        <taxon>Bacteria</taxon>
        <taxon>Bacillati</taxon>
        <taxon>Bacillota</taxon>
        <taxon>Bacilli</taxon>
        <taxon>Bacillales</taxon>
        <taxon>Paenibacillaceae</taxon>
        <taxon>Paenibacillus</taxon>
    </lineage>
</organism>
<keyword evidence="1" id="KW-0614">Plasmid</keyword>
<dbReference type="AlphaFoldDB" id="A0A7H0YHE6"/>
<evidence type="ECO:0000313" key="1">
    <source>
        <dbReference type="EMBL" id="QNR70504.1"/>
    </source>
</evidence>
<name>A0A7H0YHE6_9BACL</name>
<protein>
    <submittedName>
        <fullName evidence="1">Uncharacterized protein</fullName>
    </submittedName>
</protein>
<proteinExistence type="predicted"/>
<accession>A0A7H0YHE6</accession>